<dbReference type="GO" id="GO:0003677">
    <property type="term" value="F:DNA binding"/>
    <property type="evidence" value="ECO:0007669"/>
    <property type="project" value="InterPro"/>
</dbReference>
<dbReference type="SMART" id="SM00530">
    <property type="entry name" value="HTH_XRE"/>
    <property type="match status" value="1"/>
</dbReference>
<dbReference type="EMBL" id="LR214940">
    <property type="protein sequence ID" value="VEU55146.1"/>
    <property type="molecule type" value="Genomic_DNA"/>
</dbReference>
<accession>A0A448ZV67</accession>
<protein>
    <recommendedName>
        <fullName evidence="1">HTH cro/C1-type domain-containing protein</fullName>
    </recommendedName>
</protein>
<dbReference type="OrthoDB" id="400640at2"/>
<evidence type="ECO:0000313" key="3">
    <source>
        <dbReference type="Proteomes" id="UP000290482"/>
    </source>
</evidence>
<keyword evidence="3" id="KW-1185">Reference proteome</keyword>
<dbReference type="InterPro" id="IPR001387">
    <property type="entry name" value="Cro/C1-type_HTH"/>
</dbReference>
<dbReference type="InterPro" id="IPR010982">
    <property type="entry name" value="Lambda_DNA-bd_dom_sf"/>
</dbReference>
<proteinExistence type="predicted"/>
<dbReference type="Gene3D" id="1.10.260.40">
    <property type="entry name" value="lambda repressor-like DNA-binding domains"/>
    <property type="match status" value="1"/>
</dbReference>
<organism evidence="2 3">
    <name type="scientific">Metamycoplasma orale</name>
    <name type="common">Mycoplasma orale</name>
    <dbReference type="NCBI Taxonomy" id="2121"/>
    <lineage>
        <taxon>Bacteria</taxon>
        <taxon>Bacillati</taxon>
        <taxon>Mycoplasmatota</taxon>
        <taxon>Mycoplasmoidales</taxon>
        <taxon>Metamycoplasmataceae</taxon>
        <taxon>Metamycoplasma</taxon>
    </lineage>
</organism>
<evidence type="ECO:0000259" key="1">
    <source>
        <dbReference type="PROSITE" id="PS50943"/>
    </source>
</evidence>
<evidence type="ECO:0000313" key="2">
    <source>
        <dbReference type="EMBL" id="VEU55146.1"/>
    </source>
</evidence>
<dbReference type="SUPFAM" id="SSF47413">
    <property type="entry name" value="lambda repressor-like DNA-binding domains"/>
    <property type="match status" value="1"/>
</dbReference>
<dbReference type="KEGG" id="mob:NCTC10112_00024"/>
<gene>
    <name evidence="2" type="ORF">NCTC10112_00024</name>
</gene>
<feature type="domain" description="HTH cro/C1-type" evidence="1">
    <location>
        <begin position="23"/>
        <end position="78"/>
    </location>
</feature>
<dbReference type="AlphaFoldDB" id="A0A448ZV67"/>
<dbReference type="PROSITE" id="PS50943">
    <property type="entry name" value="HTH_CROC1"/>
    <property type="match status" value="1"/>
</dbReference>
<dbReference type="Proteomes" id="UP000290482">
    <property type="component" value="Chromosome"/>
</dbReference>
<name>A0A448ZV67_METOS</name>
<sequence>MANNLKYEKKVLNIEQKNFAQEIKVFLNKYQITQKELSLRLHLSIKHINSILNNEIKRISASVLDNLEYVLKLPFGSLTRLYHEHIALNEVQNISNVEQQLREYGIDYISDHPELFLRYGVLIEKNMPLYKKMMQMKKFYGVSILSDYFKYLDVHALADATKYTQRPNSIVWIRLCENCINFENLYIGTFRKNGFELCFKKVLNYMNSNEYSIFERLEKIKEFLYSKGIVLVLKPFIENSYIKSITIKKGGKRYIFLSDMLNTEPLIFFALLHELVHCYFPNFNEEQIDKKVISQYRKWEKNHKSNYKAIYDAINYINVVAPWSENEKNGKPLDEITKQHLLSLLQKNYEYVTFEDKTYDEKNECEEKLNDNTKKIML</sequence>
<dbReference type="CDD" id="cd00093">
    <property type="entry name" value="HTH_XRE"/>
    <property type="match status" value="1"/>
</dbReference>
<reference evidence="2 3" key="1">
    <citation type="submission" date="2019-01" db="EMBL/GenBank/DDBJ databases">
        <authorList>
            <consortium name="Pathogen Informatics"/>
        </authorList>
    </citation>
    <scope>NUCLEOTIDE SEQUENCE [LARGE SCALE GENOMIC DNA]</scope>
    <source>
        <strain evidence="2 3">NCTC10112</strain>
    </source>
</reference>
<dbReference type="RefSeq" id="WP_022935915.1">
    <property type="nucleotide sequence ID" value="NZ_LR214940.1"/>
</dbReference>